<reference evidence="2" key="1">
    <citation type="journal article" date="2018" name="Nat. Microbiol.">
        <title>Leveraging single-cell genomics to expand the fungal tree of life.</title>
        <authorList>
            <person name="Ahrendt S.R."/>
            <person name="Quandt C.A."/>
            <person name="Ciobanu D."/>
            <person name="Clum A."/>
            <person name="Salamov A."/>
            <person name="Andreopoulos B."/>
            <person name="Cheng J.F."/>
            <person name="Woyke T."/>
            <person name="Pelin A."/>
            <person name="Henrissat B."/>
            <person name="Reynolds N.K."/>
            <person name="Benny G.L."/>
            <person name="Smith M.E."/>
            <person name="James T.Y."/>
            <person name="Grigoriev I.V."/>
        </authorList>
    </citation>
    <scope>NUCLEOTIDE SEQUENCE [LARGE SCALE GENOMIC DNA]</scope>
    <source>
        <strain evidence="2">RSA 1356</strain>
    </source>
</reference>
<organism evidence="1 2">
    <name type="scientific">Thamnocephalis sphaerospora</name>
    <dbReference type="NCBI Taxonomy" id="78915"/>
    <lineage>
        <taxon>Eukaryota</taxon>
        <taxon>Fungi</taxon>
        <taxon>Fungi incertae sedis</taxon>
        <taxon>Zoopagomycota</taxon>
        <taxon>Zoopagomycotina</taxon>
        <taxon>Zoopagomycetes</taxon>
        <taxon>Zoopagales</taxon>
        <taxon>Sigmoideomycetaceae</taxon>
        <taxon>Thamnocephalis</taxon>
    </lineage>
</organism>
<evidence type="ECO:0000313" key="2">
    <source>
        <dbReference type="Proteomes" id="UP000271241"/>
    </source>
</evidence>
<proteinExistence type="predicted"/>
<evidence type="ECO:0000313" key="1">
    <source>
        <dbReference type="EMBL" id="RKP05972.1"/>
    </source>
</evidence>
<accession>A0A4P9XJP7</accession>
<protein>
    <submittedName>
        <fullName evidence="1">Uncharacterized protein</fullName>
    </submittedName>
</protein>
<keyword evidence="2" id="KW-1185">Reference proteome</keyword>
<dbReference type="Proteomes" id="UP000271241">
    <property type="component" value="Unassembled WGS sequence"/>
</dbReference>
<sequence length="211" mass="23760">MIEFDDVLKQKAVGDCGRLTAAKLLKLYRENNCLRVMFNSLPTYTPRDLPFAFLCMKHKPKGVLKTVSQKAGILRFTSQEEARQLANSTVKLAAGTLQFFEFKKSPDVELRITPPIFVDEDWILKLLKAAIGPAAVITEIKAERYNESCMPSIFKETYIGRVSGDYSSIPTELLIEGVRTKIEVSNLCSFCDDKNHEDIDCPFSCGHLKSK</sequence>
<gene>
    <name evidence="1" type="ORF">THASP1DRAFT_32197</name>
</gene>
<name>A0A4P9XJP7_9FUNG</name>
<dbReference type="EMBL" id="KZ992986">
    <property type="protein sequence ID" value="RKP05972.1"/>
    <property type="molecule type" value="Genomic_DNA"/>
</dbReference>
<dbReference type="AlphaFoldDB" id="A0A4P9XJP7"/>